<dbReference type="Pfam" id="PF04434">
    <property type="entry name" value="SWIM"/>
    <property type="match status" value="1"/>
</dbReference>
<protein>
    <recommendedName>
        <fullName evidence="3">SWIM-type domain-containing protein</fullName>
    </recommendedName>
</protein>
<dbReference type="Proteomes" id="UP000636956">
    <property type="component" value="Unassembled WGS sequence"/>
</dbReference>
<keyword evidence="1" id="KW-0479">Metal-binding</keyword>
<gene>
    <name evidence="4" type="ORF">GCM10011372_36180</name>
</gene>
<evidence type="ECO:0000256" key="1">
    <source>
        <dbReference type="PROSITE-ProRule" id="PRU00325"/>
    </source>
</evidence>
<name>A0A917PW54_9MICO</name>
<dbReference type="PANTHER" id="PTHR38133">
    <property type="entry name" value="SLR1429 PROTEIN"/>
    <property type="match status" value="1"/>
</dbReference>
<comment type="caution">
    <text evidence="4">The sequence shown here is derived from an EMBL/GenBank/DDBJ whole genome shotgun (WGS) entry which is preliminary data.</text>
</comment>
<evidence type="ECO:0000256" key="2">
    <source>
        <dbReference type="SAM" id="MobiDB-lite"/>
    </source>
</evidence>
<keyword evidence="1" id="KW-0863">Zinc-finger</keyword>
<evidence type="ECO:0000259" key="3">
    <source>
        <dbReference type="PROSITE" id="PS50966"/>
    </source>
</evidence>
<organism evidence="4 5">
    <name type="scientific">Agromyces bauzanensis</name>
    <dbReference type="NCBI Taxonomy" id="1308924"/>
    <lineage>
        <taxon>Bacteria</taxon>
        <taxon>Bacillati</taxon>
        <taxon>Actinomycetota</taxon>
        <taxon>Actinomycetes</taxon>
        <taxon>Micrococcales</taxon>
        <taxon>Microbacteriaceae</taxon>
        <taxon>Agromyces</taxon>
    </lineage>
</organism>
<dbReference type="EMBL" id="BMMD01000046">
    <property type="protein sequence ID" value="GGJ94622.1"/>
    <property type="molecule type" value="Genomic_DNA"/>
</dbReference>
<sequence>MSKGFGSPYFPPSTPRSVDGGIRAKSARGRIASTWWSTRFIEVLESTGMGGRLSRGRNYARRGQVIALGLSAGQVTASVQGSRARPYRVRIGITAYGKAEWSRVEERLAADAWFAAQLLDGRMPPDIEQIFADAGLTLFPSGRGDLALDCSCPDWEVPCKHLAAVFYLLAERFDDDPFLILAWRGRDRDDLLAHLGTGADAAADADAATPLTELLDVFYTSPERAGMTSAAATGASLLDQLPAPEVTVRGAALTDILRPVYDALRAPRHGEP</sequence>
<keyword evidence="5" id="KW-1185">Reference proteome</keyword>
<feature type="region of interest" description="Disordered" evidence="2">
    <location>
        <begin position="1"/>
        <end position="22"/>
    </location>
</feature>
<dbReference type="PANTHER" id="PTHR38133:SF1">
    <property type="entry name" value="SLR1429 PROTEIN"/>
    <property type="match status" value="1"/>
</dbReference>
<dbReference type="AlphaFoldDB" id="A0A917PW54"/>
<feature type="domain" description="SWIM-type" evidence="3">
    <location>
        <begin position="135"/>
        <end position="170"/>
    </location>
</feature>
<evidence type="ECO:0000313" key="4">
    <source>
        <dbReference type="EMBL" id="GGJ94622.1"/>
    </source>
</evidence>
<evidence type="ECO:0000313" key="5">
    <source>
        <dbReference type="Proteomes" id="UP000636956"/>
    </source>
</evidence>
<dbReference type="InterPro" id="IPR007527">
    <property type="entry name" value="Znf_SWIM"/>
</dbReference>
<dbReference type="GO" id="GO:0008270">
    <property type="term" value="F:zinc ion binding"/>
    <property type="evidence" value="ECO:0007669"/>
    <property type="project" value="UniProtKB-KW"/>
</dbReference>
<reference evidence="4" key="2">
    <citation type="submission" date="2020-09" db="EMBL/GenBank/DDBJ databases">
        <authorList>
            <person name="Sun Q."/>
            <person name="Zhou Y."/>
        </authorList>
    </citation>
    <scope>NUCLEOTIDE SEQUENCE</scope>
    <source>
        <strain evidence="4">CGMCC 1.8984</strain>
    </source>
</reference>
<dbReference type="PROSITE" id="PS50966">
    <property type="entry name" value="ZF_SWIM"/>
    <property type="match status" value="1"/>
</dbReference>
<dbReference type="RefSeq" id="WP_188744794.1">
    <property type="nucleotide sequence ID" value="NZ_BAABFW010000067.1"/>
</dbReference>
<reference evidence="4" key="1">
    <citation type="journal article" date="2014" name="Int. J. Syst. Evol. Microbiol.">
        <title>Complete genome sequence of Corynebacterium casei LMG S-19264T (=DSM 44701T), isolated from a smear-ripened cheese.</title>
        <authorList>
            <consortium name="US DOE Joint Genome Institute (JGI-PGF)"/>
            <person name="Walter F."/>
            <person name="Albersmeier A."/>
            <person name="Kalinowski J."/>
            <person name="Ruckert C."/>
        </authorList>
    </citation>
    <scope>NUCLEOTIDE SEQUENCE</scope>
    <source>
        <strain evidence="4">CGMCC 1.8984</strain>
    </source>
</reference>
<proteinExistence type="predicted"/>
<keyword evidence="1" id="KW-0862">Zinc</keyword>
<accession>A0A917PW54</accession>